<evidence type="ECO:0000313" key="2">
    <source>
        <dbReference type="Proteomes" id="UP000231658"/>
    </source>
</evidence>
<gene>
    <name evidence="1" type="ORF">MTBPR1_60046</name>
</gene>
<reference evidence="1 2" key="1">
    <citation type="submission" date="2016-07" db="EMBL/GenBank/DDBJ databases">
        <authorList>
            <person name="Lefevre C.T."/>
        </authorList>
    </citation>
    <scope>NUCLEOTIDE SEQUENCE [LARGE SCALE GENOMIC DNA]</scope>
    <source>
        <strain evidence="1">PR1</strain>
    </source>
</reference>
<organism evidence="1 2">
    <name type="scientific">Candidatus Terasakiella magnetica</name>
    <dbReference type="NCBI Taxonomy" id="1867952"/>
    <lineage>
        <taxon>Bacteria</taxon>
        <taxon>Pseudomonadati</taxon>
        <taxon>Pseudomonadota</taxon>
        <taxon>Alphaproteobacteria</taxon>
        <taxon>Rhodospirillales</taxon>
        <taxon>Terasakiellaceae</taxon>
        <taxon>Terasakiella</taxon>
    </lineage>
</organism>
<protein>
    <submittedName>
        <fullName evidence="1">Uncharacterized protein</fullName>
    </submittedName>
</protein>
<accession>A0A1C3RJY1</accession>
<dbReference type="AlphaFoldDB" id="A0A1C3RJY1"/>
<evidence type="ECO:0000313" key="1">
    <source>
        <dbReference type="EMBL" id="SCA57533.1"/>
    </source>
</evidence>
<sequence length="39" mass="4401">MSIFLSIAIEGSNLHVRQELGIFHPNFDKHFIGKGLNYG</sequence>
<dbReference type="EMBL" id="FLYE01000045">
    <property type="protein sequence ID" value="SCA57533.1"/>
    <property type="molecule type" value="Genomic_DNA"/>
</dbReference>
<dbReference type="Proteomes" id="UP000231658">
    <property type="component" value="Unassembled WGS sequence"/>
</dbReference>
<proteinExistence type="predicted"/>
<keyword evidence="2" id="KW-1185">Reference proteome</keyword>
<name>A0A1C3RJY1_9PROT</name>